<feature type="compositionally biased region" description="Polar residues" evidence="1">
    <location>
        <begin position="1038"/>
        <end position="1051"/>
    </location>
</feature>
<feature type="region of interest" description="Disordered" evidence="1">
    <location>
        <begin position="1191"/>
        <end position="1232"/>
    </location>
</feature>
<feature type="region of interest" description="Disordered" evidence="1">
    <location>
        <begin position="704"/>
        <end position="737"/>
    </location>
</feature>
<feature type="region of interest" description="Disordered" evidence="1">
    <location>
        <begin position="440"/>
        <end position="462"/>
    </location>
</feature>
<feature type="compositionally biased region" description="Basic and acidic residues" evidence="1">
    <location>
        <begin position="909"/>
        <end position="920"/>
    </location>
</feature>
<feature type="region of interest" description="Disordered" evidence="1">
    <location>
        <begin position="1033"/>
        <end position="1052"/>
    </location>
</feature>
<feature type="region of interest" description="Disordered" evidence="1">
    <location>
        <begin position="787"/>
        <end position="965"/>
    </location>
</feature>
<dbReference type="EMBL" id="JH823134">
    <property type="protein sequence ID" value="EKC17329.1"/>
    <property type="molecule type" value="Genomic_DNA"/>
</dbReference>
<feature type="compositionally biased region" description="Low complexity" evidence="1">
    <location>
        <begin position="820"/>
        <end position="856"/>
    </location>
</feature>
<reference evidence="2" key="1">
    <citation type="journal article" date="2012" name="Nature">
        <title>The oyster genome reveals stress adaptation and complexity of shell formation.</title>
        <authorList>
            <person name="Zhang G."/>
            <person name="Fang X."/>
            <person name="Guo X."/>
            <person name="Li L."/>
            <person name="Luo R."/>
            <person name="Xu F."/>
            <person name="Yang P."/>
            <person name="Zhang L."/>
            <person name="Wang X."/>
            <person name="Qi H."/>
            <person name="Xiong Z."/>
            <person name="Que H."/>
            <person name="Xie Y."/>
            <person name="Holland P.W."/>
            <person name="Paps J."/>
            <person name="Zhu Y."/>
            <person name="Wu F."/>
            <person name="Chen Y."/>
            <person name="Wang J."/>
            <person name="Peng C."/>
            <person name="Meng J."/>
            <person name="Yang L."/>
            <person name="Liu J."/>
            <person name="Wen B."/>
            <person name="Zhang N."/>
            <person name="Huang Z."/>
            <person name="Zhu Q."/>
            <person name="Feng Y."/>
            <person name="Mount A."/>
            <person name="Hedgecock D."/>
            <person name="Xu Z."/>
            <person name="Liu Y."/>
            <person name="Domazet-Loso T."/>
            <person name="Du Y."/>
            <person name="Sun X."/>
            <person name="Zhang S."/>
            <person name="Liu B."/>
            <person name="Cheng P."/>
            <person name="Jiang X."/>
            <person name="Li J."/>
            <person name="Fan D."/>
            <person name="Wang W."/>
            <person name="Fu W."/>
            <person name="Wang T."/>
            <person name="Wang B."/>
            <person name="Zhang J."/>
            <person name="Peng Z."/>
            <person name="Li Y."/>
            <person name="Li N."/>
            <person name="Wang J."/>
            <person name="Chen M."/>
            <person name="He Y."/>
            <person name="Tan F."/>
            <person name="Song X."/>
            <person name="Zheng Q."/>
            <person name="Huang R."/>
            <person name="Yang H."/>
            <person name="Du X."/>
            <person name="Chen L."/>
            <person name="Yang M."/>
            <person name="Gaffney P.M."/>
            <person name="Wang S."/>
            <person name="Luo L."/>
            <person name="She Z."/>
            <person name="Ming Y."/>
            <person name="Huang W."/>
            <person name="Zhang S."/>
            <person name="Huang B."/>
            <person name="Zhang Y."/>
            <person name="Qu T."/>
            <person name="Ni P."/>
            <person name="Miao G."/>
            <person name="Wang J."/>
            <person name="Wang Q."/>
            <person name="Steinberg C.E."/>
            <person name="Wang H."/>
            <person name="Li N."/>
            <person name="Qian L."/>
            <person name="Zhang G."/>
            <person name="Li Y."/>
            <person name="Yang H."/>
            <person name="Liu X."/>
            <person name="Wang J."/>
            <person name="Yin Y."/>
            <person name="Wang J."/>
        </authorList>
    </citation>
    <scope>NUCLEOTIDE SEQUENCE [LARGE SCALE GENOMIC DNA]</scope>
    <source>
        <strain evidence="2">05x7-T-G4-1.051#20</strain>
    </source>
</reference>
<feature type="region of interest" description="Disordered" evidence="1">
    <location>
        <begin position="1"/>
        <end position="77"/>
    </location>
</feature>
<organism evidence="2">
    <name type="scientific">Magallana gigas</name>
    <name type="common">Pacific oyster</name>
    <name type="synonym">Crassostrea gigas</name>
    <dbReference type="NCBI Taxonomy" id="29159"/>
    <lineage>
        <taxon>Eukaryota</taxon>
        <taxon>Metazoa</taxon>
        <taxon>Spiralia</taxon>
        <taxon>Lophotrochozoa</taxon>
        <taxon>Mollusca</taxon>
        <taxon>Bivalvia</taxon>
        <taxon>Autobranchia</taxon>
        <taxon>Pteriomorphia</taxon>
        <taxon>Ostreida</taxon>
        <taxon>Ostreoidea</taxon>
        <taxon>Ostreidae</taxon>
        <taxon>Magallana</taxon>
    </lineage>
</organism>
<sequence>MEIYEFSSSSSMIDIDEEEEEKSYSCNNVNKVKNKKRCTSSGKREYFSSSDSSDAQNEGEDSDQTVKSSCDDVDKKAEEKVSVRVPFFNLTISDEEMETDDGLPKLVRKHKKHDKSNASVVKDTAKSESGYSMFNGKGRKLCKHDIEDKEFWSDQEMTSSDDDVPILQLNPQNLNVSSDAIKCVEPLEEVTKCNSKEIQDKTSMEQNQILTSSKISSDFSSFCSKKLSQQSSTYCKQKLQMAAESSTQLNDTSESEVTTNDVHVESDDETQPYDDFDLPDLSPLHGEEQSTNLKTEREHSPDIFNEEDSPDCLNETIYTQMDDCIYIEDSDEENLSQSLFQQEVKLELDDSSEDEVYLVDEEDESWRDILSLDDSDDDNITHNGRVHEMTDPDKTTDSVFKVATQVDADPYAGATQVITDDSYSSATQIDSKNMYLSETQVDKSDPYSSATQMDHDLHSSESDDDIYNAATQVDVGEVKVRKTKKLSKGQDLVGRFAGSNSNDESPKYEGDPYATATQVDLPSPIAMKMIKNKILKATKKMDPYMCATQCDKDSYVCETQVDQMDPYTGATQIDSLSRKSPINSISSPSYEVGSEKDLFNEPTQKEASGVDPYDLATQVDSANQGQLSNYNAETEAFFDSDDDDIILLSETESPEAIELSQNQIENKACVVTETCAELQSKSEKMIICGGIKNEKSTDVIELATGSDEDEDGRKTKSKIPESMDTKFKRGNQKDRNDDLYEMDTQVVEHRETVQNEDTQSSESWSDMEFYEVDTQLDSLSELKKTVSLKETSPIDTKSEPQKTVASTGKSIKDTSDQSDHLLLTASSSSHMTSCSKTAAKSSMLPESSEQSSSDFEIVSDDGNKRKTWKTAIPISPQRQKSTKEKREEFKITSFYSKKQMDSETSGRVGRSENAKAETFQKKRSSVPAKTTPDAGWLSKTSGKISDRKRNRTASGGGTHAKKRKDEVISTVSMDALIKAKAEMIARSWIRPLVPEPVKKPTIDTKSDFTDDVRMPELDEVIKKQLPLMDDRLLHPQKTKQAPDNSESSSVSLKAGDCSETHRIEICCEQGNKIQEEEMEDVKLGKLAKAAAFEKPLPSSQDQPEEDDDTHVIIIDDEEEIDEEKTSCRKTPVSAKNTSEIKSILNKKLCTFFADRNDESTRKGQLIKFKLAPDRVSVRTQKYIDSLIQKKKGGVKSVETNRPPTISRPPLHPLSNTRRMSATATSHSPSNVPQLPTKMAAHSSMDSSCVSVLSRPARSSASGGPGPDRSSSQNVDHCSQFFSHLLKWNPTWFLEAASGRLNIAAQSNDEA</sequence>
<accession>K1PES3</accession>
<feature type="compositionally biased region" description="Basic and acidic residues" evidence="1">
    <location>
        <begin position="711"/>
        <end position="737"/>
    </location>
</feature>
<feature type="compositionally biased region" description="Polar residues" evidence="1">
    <location>
        <begin position="243"/>
        <end position="261"/>
    </location>
</feature>
<feature type="compositionally biased region" description="Low complexity" evidence="1">
    <location>
        <begin position="1"/>
        <end position="13"/>
    </location>
</feature>
<feature type="compositionally biased region" description="Basic and acidic residues" evidence="1">
    <location>
        <begin position="810"/>
        <end position="819"/>
    </location>
</feature>
<dbReference type="InParanoid" id="K1PES3"/>
<name>K1PES3_MAGGI</name>
<feature type="compositionally biased region" description="Basic and acidic residues" evidence="1">
    <location>
        <begin position="881"/>
        <end position="890"/>
    </location>
</feature>
<protein>
    <submittedName>
        <fullName evidence="2">Uncharacterized protein</fullName>
    </submittedName>
</protein>
<feature type="compositionally biased region" description="Acidic residues" evidence="1">
    <location>
        <begin position="266"/>
        <end position="278"/>
    </location>
</feature>
<evidence type="ECO:0000256" key="1">
    <source>
        <dbReference type="SAM" id="MobiDB-lite"/>
    </source>
</evidence>
<feature type="compositionally biased region" description="Polar residues" evidence="1">
    <location>
        <begin position="47"/>
        <end position="56"/>
    </location>
</feature>
<proteinExistence type="predicted"/>
<feature type="region of interest" description="Disordered" evidence="1">
    <location>
        <begin position="1245"/>
        <end position="1274"/>
    </location>
</feature>
<feature type="region of interest" description="Disordered" evidence="1">
    <location>
        <begin position="241"/>
        <end position="310"/>
    </location>
</feature>
<feature type="compositionally biased region" description="Polar residues" evidence="1">
    <location>
        <begin position="788"/>
        <end position="809"/>
    </location>
</feature>
<evidence type="ECO:0000313" key="2">
    <source>
        <dbReference type="EMBL" id="EKC17329.1"/>
    </source>
</evidence>
<gene>
    <name evidence="2" type="ORF">CGI_10001114</name>
</gene>
<feature type="compositionally biased region" description="Polar residues" evidence="1">
    <location>
        <begin position="1213"/>
        <end position="1232"/>
    </location>
</feature>
<dbReference type="HOGENOM" id="CLU_260789_0_0_1"/>